<proteinExistence type="predicted"/>
<feature type="region of interest" description="Disordered" evidence="3">
    <location>
        <begin position="42"/>
        <end position="67"/>
    </location>
</feature>
<comment type="caution">
    <text evidence="5">The sequence shown here is derived from an EMBL/GenBank/DDBJ whole genome shotgun (WGS) entry which is preliminary data.</text>
</comment>
<keyword evidence="4" id="KW-0732">Signal</keyword>
<evidence type="ECO:0000256" key="3">
    <source>
        <dbReference type="SAM" id="MobiDB-lite"/>
    </source>
</evidence>
<dbReference type="Gene3D" id="2.40.260.10">
    <property type="entry name" value="Sortase"/>
    <property type="match status" value="1"/>
</dbReference>
<dbReference type="EMBL" id="DVHA01000202">
    <property type="protein sequence ID" value="HIR61184.1"/>
    <property type="molecule type" value="Genomic_DNA"/>
</dbReference>
<accession>A0A9D1DXW9</accession>
<dbReference type="CDD" id="cd00004">
    <property type="entry name" value="Sortase"/>
    <property type="match status" value="1"/>
</dbReference>
<dbReference type="GO" id="GO:0016787">
    <property type="term" value="F:hydrolase activity"/>
    <property type="evidence" value="ECO:0007669"/>
    <property type="project" value="UniProtKB-KW"/>
</dbReference>
<dbReference type="SUPFAM" id="SSF63817">
    <property type="entry name" value="Sortase"/>
    <property type="match status" value="1"/>
</dbReference>
<protein>
    <submittedName>
        <fullName evidence="5">Sortase</fullName>
    </submittedName>
</protein>
<name>A0A9D1DXW9_9FIRM</name>
<evidence type="ECO:0000256" key="1">
    <source>
        <dbReference type="ARBA" id="ARBA00022801"/>
    </source>
</evidence>
<dbReference type="NCBIfam" id="TIGR01076">
    <property type="entry name" value="sortase_fam"/>
    <property type="match status" value="1"/>
</dbReference>
<dbReference type="AlphaFoldDB" id="A0A9D1DXW9"/>
<organism evidence="5 6">
    <name type="scientific">Candidatus Faecivivens stercoravium</name>
    <dbReference type="NCBI Taxonomy" id="2840803"/>
    <lineage>
        <taxon>Bacteria</taxon>
        <taxon>Bacillati</taxon>
        <taxon>Bacillota</taxon>
        <taxon>Clostridia</taxon>
        <taxon>Eubacteriales</taxon>
        <taxon>Oscillospiraceae</taxon>
        <taxon>Oscillospiraceae incertae sedis</taxon>
        <taxon>Candidatus Faecivivens</taxon>
    </lineage>
</organism>
<dbReference type="InterPro" id="IPR023365">
    <property type="entry name" value="Sortase_dom-sf"/>
</dbReference>
<feature type="chain" id="PRO_5038802223" evidence="4">
    <location>
        <begin position="19"/>
        <end position="212"/>
    </location>
</feature>
<dbReference type="InterPro" id="IPR005754">
    <property type="entry name" value="Sortase"/>
</dbReference>
<sequence>MGLLLVLAAVALAGFNMAEDRSAGEAAGNALEQLLLAERDARDAARRASAETPETPAESGGVTLDPVYPDGENAVPEGDMPVIEIDGYGYIGVLQIPSLDLTLPIISDWSYPALQVAPCRYAGSAYEGGLVLSGHNFASHFGHLEQLEIGDEIRFVDLSGNIFTYAVAETEVLEATAIEEMVSGGWGLTLFTCTLSGQTRFTVRCALTGVGS</sequence>
<evidence type="ECO:0000313" key="6">
    <source>
        <dbReference type="Proteomes" id="UP000824241"/>
    </source>
</evidence>
<evidence type="ECO:0000256" key="4">
    <source>
        <dbReference type="SAM" id="SignalP"/>
    </source>
</evidence>
<evidence type="ECO:0000313" key="5">
    <source>
        <dbReference type="EMBL" id="HIR61184.1"/>
    </source>
</evidence>
<dbReference type="Pfam" id="PF04203">
    <property type="entry name" value="Sortase"/>
    <property type="match status" value="1"/>
</dbReference>
<feature type="signal peptide" evidence="4">
    <location>
        <begin position="1"/>
        <end position="18"/>
    </location>
</feature>
<gene>
    <name evidence="5" type="ORF">IAB37_06400</name>
</gene>
<evidence type="ECO:0000256" key="2">
    <source>
        <dbReference type="PIRSR" id="PIRSR605754-1"/>
    </source>
</evidence>
<dbReference type="Proteomes" id="UP000824241">
    <property type="component" value="Unassembled WGS sequence"/>
</dbReference>
<reference evidence="5" key="2">
    <citation type="journal article" date="2021" name="PeerJ">
        <title>Extensive microbial diversity within the chicken gut microbiome revealed by metagenomics and culture.</title>
        <authorList>
            <person name="Gilroy R."/>
            <person name="Ravi A."/>
            <person name="Getino M."/>
            <person name="Pursley I."/>
            <person name="Horton D.L."/>
            <person name="Alikhan N.F."/>
            <person name="Baker D."/>
            <person name="Gharbi K."/>
            <person name="Hall N."/>
            <person name="Watson M."/>
            <person name="Adriaenssens E.M."/>
            <person name="Foster-Nyarko E."/>
            <person name="Jarju S."/>
            <person name="Secka A."/>
            <person name="Antonio M."/>
            <person name="Oren A."/>
            <person name="Chaudhuri R.R."/>
            <person name="La Ragione R."/>
            <person name="Hildebrand F."/>
            <person name="Pallen M.J."/>
        </authorList>
    </citation>
    <scope>NUCLEOTIDE SEQUENCE</scope>
    <source>
        <strain evidence="5">CHK189-12415</strain>
    </source>
</reference>
<keyword evidence="1" id="KW-0378">Hydrolase</keyword>
<feature type="active site" description="Acyl-thioester intermediate" evidence="2">
    <location>
        <position position="193"/>
    </location>
</feature>
<feature type="active site" description="Proton donor/acceptor" evidence="2">
    <location>
        <position position="135"/>
    </location>
</feature>
<reference evidence="5" key="1">
    <citation type="submission" date="2020-10" db="EMBL/GenBank/DDBJ databases">
        <authorList>
            <person name="Gilroy R."/>
        </authorList>
    </citation>
    <scope>NUCLEOTIDE SEQUENCE</scope>
    <source>
        <strain evidence="5">CHK189-12415</strain>
    </source>
</reference>